<organism evidence="1">
    <name type="scientific">Panicum hallii</name>
    <dbReference type="NCBI Taxonomy" id="206008"/>
    <lineage>
        <taxon>Eukaryota</taxon>
        <taxon>Viridiplantae</taxon>
        <taxon>Streptophyta</taxon>
        <taxon>Embryophyta</taxon>
        <taxon>Tracheophyta</taxon>
        <taxon>Spermatophyta</taxon>
        <taxon>Magnoliopsida</taxon>
        <taxon>Liliopsida</taxon>
        <taxon>Poales</taxon>
        <taxon>Poaceae</taxon>
        <taxon>PACMAD clade</taxon>
        <taxon>Panicoideae</taxon>
        <taxon>Panicodae</taxon>
        <taxon>Paniceae</taxon>
        <taxon>Panicinae</taxon>
        <taxon>Panicum</taxon>
        <taxon>Panicum sect. Panicum</taxon>
    </lineage>
</organism>
<dbReference type="AlphaFoldDB" id="A0A2T8INP7"/>
<dbReference type="Proteomes" id="UP000243499">
    <property type="component" value="Chromosome 5"/>
</dbReference>
<reference evidence="1" key="1">
    <citation type="submission" date="2018-04" db="EMBL/GenBank/DDBJ databases">
        <title>WGS assembly of Panicum hallii.</title>
        <authorList>
            <person name="Lovell J."/>
            <person name="Jenkins J."/>
            <person name="Lowry D."/>
            <person name="Mamidi S."/>
            <person name="Sreedasyam A."/>
            <person name="Weng X."/>
            <person name="Barry K."/>
            <person name="Bonette J."/>
            <person name="Campitelli B."/>
            <person name="Daum C."/>
            <person name="Gordon S."/>
            <person name="Gould B."/>
            <person name="Lipzen A."/>
            <person name="Macqueen A."/>
            <person name="Palacio-Mejia J."/>
            <person name="Plott C."/>
            <person name="Shakirov E."/>
            <person name="Shu S."/>
            <person name="Yoshinaga Y."/>
            <person name="Zane M."/>
            <person name="Rokhsar D."/>
            <person name="Grimwood J."/>
            <person name="Schmutz J."/>
            <person name="Juenger T."/>
        </authorList>
    </citation>
    <scope>NUCLEOTIDE SEQUENCE [LARGE SCALE GENOMIC DNA]</scope>
    <source>
        <strain evidence="1">FIL2</strain>
    </source>
</reference>
<name>A0A2T8INP7_9POAL</name>
<accession>A0A2T8INP7</accession>
<dbReference type="Gramene" id="PVH39290">
    <property type="protein sequence ID" value="PVH39290"/>
    <property type="gene ID" value="PAHAL_5G472100"/>
</dbReference>
<protein>
    <submittedName>
        <fullName evidence="1">Uncharacterized protein</fullName>
    </submittedName>
</protein>
<gene>
    <name evidence="1" type="ORF">PAHAL_5G472100</name>
</gene>
<evidence type="ECO:0000313" key="1">
    <source>
        <dbReference type="EMBL" id="PVH39290.1"/>
    </source>
</evidence>
<sequence>MSVFPCIIPLCFVSSSRWHKRRRLACMAKERSNGARKKRTMTEKELAANCTADRVLEVAACDFCTVADLAKRCRRADIFFTPFLSSPSFSLLLVGGARGP</sequence>
<dbReference type="EMBL" id="CM008050">
    <property type="protein sequence ID" value="PVH39290.1"/>
    <property type="molecule type" value="Genomic_DNA"/>
</dbReference>
<proteinExistence type="predicted"/>